<accession>A0A5M6BQT8</accession>
<dbReference type="GeneID" id="43591725"/>
<reference evidence="1" key="2">
    <citation type="submission" date="2024-01" db="EMBL/GenBank/DDBJ databases">
        <title>Comparative genomics of Cryptococcus and Kwoniella reveals pathogenesis evolution and contrasting modes of karyotype evolution via chromosome fusion or intercentromeric recombination.</title>
        <authorList>
            <person name="Coelho M.A."/>
            <person name="David-Palma M."/>
            <person name="Shea T."/>
            <person name="Bowers K."/>
            <person name="McGinley-Smith S."/>
            <person name="Mohammad A.W."/>
            <person name="Gnirke A."/>
            <person name="Yurkov A.M."/>
            <person name="Nowrousian M."/>
            <person name="Sun S."/>
            <person name="Cuomo C.A."/>
            <person name="Heitman J."/>
        </authorList>
    </citation>
    <scope>NUCLEOTIDE SEQUENCE</scope>
    <source>
        <strain evidence="1">CBS 12478</strain>
    </source>
</reference>
<dbReference type="KEGG" id="ksn:43591725"/>
<gene>
    <name evidence="1" type="ORF">CI109_106696</name>
</gene>
<dbReference type="InterPro" id="IPR036514">
    <property type="entry name" value="SGNH_hydro_sf"/>
</dbReference>
<dbReference type="InterPro" id="IPR045136">
    <property type="entry name" value="Iah1-like"/>
</dbReference>
<dbReference type="InterPro" id="IPR013830">
    <property type="entry name" value="SGNH_hydro"/>
</dbReference>
<dbReference type="Proteomes" id="UP000322225">
    <property type="component" value="Chromosome 12"/>
</dbReference>
<dbReference type="Gene3D" id="3.40.50.1110">
    <property type="entry name" value="SGNH hydrolase"/>
    <property type="match status" value="1"/>
</dbReference>
<organism evidence="1 2">
    <name type="scientific">Kwoniella shandongensis</name>
    <dbReference type="NCBI Taxonomy" id="1734106"/>
    <lineage>
        <taxon>Eukaryota</taxon>
        <taxon>Fungi</taxon>
        <taxon>Dikarya</taxon>
        <taxon>Basidiomycota</taxon>
        <taxon>Agaricomycotina</taxon>
        <taxon>Tremellomycetes</taxon>
        <taxon>Tremellales</taxon>
        <taxon>Cryptococcaceae</taxon>
        <taxon>Kwoniella</taxon>
    </lineage>
</organism>
<dbReference type="AlphaFoldDB" id="A0A5M6BQT8"/>
<dbReference type="PANTHER" id="PTHR14209:SF19">
    <property type="entry name" value="ISOAMYL ACETATE-HYDROLYZING ESTERASE 1 HOMOLOG"/>
    <property type="match status" value="1"/>
</dbReference>
<name>A0A5M6BQT8_9TREE</name>
<dbReference type="OrthoDB" id="671439at2759"/>
<dbReference type="Pfam" id="PF13472">
    <property type="entry name" value="Lipase_GDSL_2"/>
    <property type="match status" value="1"/>
</dbReference>
<evidence type="ECO:0000313" key="2">
    <source>
        <dbReference type="Proteomes" id="UP000322225"/>
    </source>
</evidence>
<dbReference type="PANTHER" id="PTHR14209">
    <property type="entry name" value="ISOAMYL ACETATE-HYDROLYZING ESTERASE 1"/>
    <property type="match status" value="1"/>
</dbReference>
<evidence type="ECO:0000313" key="1">
    <source>
        <dbReference type="EMBL" id="WWD22205.1"/>
    </source>
</evidence>
<reference evidence="1" key="1">
    <citation type="submission" date="2017-08" db="EMBL/GenBank/DDBJ databases">
        <authorList>
            <person name="Cuomo C."/>
            <person name="Billmyre B."/>
            <person name="Heitman J."/>
        </authorList>
    </citation>
    <scope>NUCLEOTIDE SEQUENCE</scope>
    <source>
        <strain evidence="1">CBS 12478</strain>
    </source>
</reference>
<keyword evidence="2" id="KW-1185">Reference proteome</keyword>
<sequence>MSSTDLLDACVLVGDSITQTTQNDTLYQHLSEYFERRLDVVNRGHGGFNTEWTIPVLKRALTPKVKADQGHGQKIRVMTLWLGTNDAALPPAATHVPVDQYKANLHEIISLVKSPDSPYYSPETKIILLTPPPVIAEVWRKGVADWAILSGLMSPEEMVAERDHDPKVMAGYAKACLEVGQEAGLDAINVHAGIIEAAGGDSPAKLLPYFSDGIHMTGKGYDVVFTLFKELIERKYPKLTPANMVMGIIDFSLLGKGDIEALIAENQEKYHAQWTA</sequence>
<dbReference type="CDD" id="cd01838">
    <property type="entry name" value="Isoamyl_acetate_hydrolase_like"/>
    <property type="match status" value="1"/>
</dbReference>
<protein>
    <submittedName>
        <fullName evidence="1">Uncharacterized protein</fullName>
    </submittedName>
</protein>
<dbReference type="EMBL" id="CP144062">
    <property type="protein sequence ID" value="WWD22205.1"/>
    <property type="molecule type" value="Genomic_DNA"/>
</dbReference>
<dbReference type="RefSeq" id="XP_031858192.1">
    <property type="nucleotide sequence ID" value="XM_032007554.1"/>
</dbReference>
<dbReference type="SUPFAM" id="SSF52266">
    <property type="entry name" value="SGNH hydrolase"/>
    <property type="match status" value="1"/>
</dbReference>
<proteinExistence type="predicted"/>